<dbReference type="EMBL" id="KL363365">
    <property type="protein sequence ID" value="KFD46529.1"/>
    <property type="molecule type" value="Genomic_DNA"/>
</dbReference>
<dbReference type="AlphaFoldDB" id="A0A085LNI3"/>
<reference evidence="1 2" key="1">
    <citation type="journal article" date="2014" name="Nat. Genet.">
        <title>Genome and transcriptome of the porcine whipworm Trichuris suis.</title>
        <authorList>
            <person name="Jex A.R."/>
            <person name="Nejsum P."/>
            <person name="Schwarz E.M."/>
            <person name="Hu L."/>
            <person name="Young N.D."/>
            <person name="Hall R.S."/>
            <person name="Korhonen P.K."/>
            <person name="Liao S."/>
            <person name="Thamsborg S."/>
            <person name="Xia J."/>
            <person name="Xu P."/>
            <person name="Wang S."/>
            <person name="Scheerlinck J.P."/>
            <person name="Hofmann A."/>
            <person name="Sternberg P.W."/>
            <person name="Wang J."/>
            <person name="Gasser R.B."/>
        </authorList>
    </citation>
    <scope>NUCLEOTIDE SEQUENCE [LARGE SCALE GENOMIC DNA]</scope>
    <source>
        <strain evidence="1">DCEP-RM93M</strain>
    </source>
</reference>
<evidence type="ECO:0000313" key="1">
    <source>
        <dbReference type="EMBL" id="KFD46529.1"/>
    </source>
</evidence>
<evidence type="ECO:0000313" key="2">
    <source>
        <dbReference type="Proteomes" id="UP000030764"/>
    </source>
</evidence>
<dbReference type="Proteomes" id="UP000030764">
    <property type="component" value="Unassembled WGS sequence"/>
</dbReference>
<name>A0A085LNI3_9BILA</name>
<gene>
    <name evidence="1" type="ORF">M513_12580</name>
</gene>
<keyword evidence="2" id="KW-1185">Reference proteome</keyword>
<accession>A0A085LNI3</accession>
<proteinExistence type="predicted"/>
<sequence length="60" mass="6637">MKKPRRDSYVKGGCCTVKGCAQFAERQCVWGVVAWPRVATSVRVPQGSVHTHGHVVRSNK</sequence>
<protein>
    <submittedName>
        <fullName evidence="1">Uncharacterized protein</fullName>
    </submittedName>
</protein>
<organism evidence="1 2">
    <name type="scientific">Trichuris suis</name>
    <name type="common">pig whipworm</name>
    <dbReference type="NCBI Taxonomy" id="68888"/>
    <lineage>
        <taxon>Eukaryota</taxon>
        <taxon>Metazoa</taxon>
        <taxon>Ecdysozoa</taxon>
        <taxon>Nematoda</taxon>
        <taxon>Enoplea</taxon>
        <taxon>Dorylaimia</taxon>
        <taxon>Trichinellida</taxon>
        <taxon>Trichuridae</taxon>
        <taxon>Trichuris</taxon>
    </lineage>
</organism>